<keyword evidence="1" id="KW-0812">Transmembrane</keyword>
<feature type="transmembrane region" description="Helical" evidence="1">
    <location>
        <begin position="77"/>
        <end position="95"/>
    </location>
</feature>
<protein>
    <submittedName>
        <fullName evidence="2">Uncharacterized protein</fullName>
    </submittedName>
</protein>
<accession>A0A0A8XVN4</accession>
<dbReference type="AlphaFoldDB" id="A0A0A8XVN4"/>
<reference evidence="2" key="2">
    <citation type="journal article" date="2015" name="Data Brief">
        <title>Shoot transcriptome of the giant reed, Arundo donax.</title>
        <authorList>
            <person name="Barrero R.A."/>
            <person name="Guerrero F.D."/>
            <person name="Moolhuijzen P."/>
            <person name="Goolsby J.A."/>
            <person name="Tidwell J."/>
            <person name="Bellgard S.E."/>
            <person name="Bellgard M.I."/>
        </authorList>
    </citation>
    <scope>NUCLEOTIDE SEQUENCE</scope>
    <source>
        <tissue evidence="2">Shoot tissue taken approximately 20 cm above the soil surface</tissue>
    </source>
</reference>
<proteinExistence type="predicted"/>
<name>A0A0A8XVN4_ARUDO</name>
<keyword evidence="1" id="KW-0472">Membrane</keyword>
<evidence type="ECO:0000313" key="2">
    <source>
        <dbReference type="EMBL" id="JAD16715.1"/>
    </source>
</evidence>
<sequence>MLLVTNLCATDITLSNVLSPSFLLTFLVISELLEHTHCFIVPEPQLLVLSVELRVRISPSEVSSLIPPCGYDSTWEFKWFILLYFFPCILRFLFFKNFDFKNFDFKTFLLISIPFPVSCFATFLEPRSSLNTKGASLHLDKIRIFMPLEST</sequence>
<feature type="transmembrane region" description="Helical" evidence="1">
    <location>
        <begin position="107"/>
        <end position="124"/>
    </location>
</feature>
<organism evidence="2">
    <name type="scientific">Arundo donax</name>
    <name type="common">Giant reed</name>
    <name type="synonym">Donax arundinaceus</name>
    <dbReference type="NCBI Taxonomy" id="35708"/>
    <lineage>
        <taxon>Eukaryota</taxon>
        <taxon>Viridiplantae</taxon>
        <taxon>Streptophyta</taxon>
        <taxon>Embryophyta</taxon>
        <taxon>Tracheophyta</taxon>
        <taxon>Spermatophyta</taxon>
        <taxon>Magnoliopsida</taxon>
        <taxon>Liliopsida</taxon>
        <taxon>Poales</taxon>
        <taxon>Poaceae</taxon>
        <taxon>PACMAD clade</taxon>
        <taxon>Arundinoideae</taxon>
        <taxon>Arundineae</taxon>
        <taxon>Arundo</taxon>
    </lineage>
</organism>
<dbReference type="EMBL" id="GBRH01281180">
    <property type="protein sequence ID" value="JAD16715.1"/>
    <property type="molecule type" value="Transcribed_RNA"/>
</dbReference>
<keyword evidence="1" id="KW-1133">Transmembrane helix</keyword>
<evidence type="ECO:0000256" key="1">
    <source>
        <dbReference type="SAM" id="Phobius"/>
    </source>
</evidence>
<reference evidence="2" key="1">
    <citation type="submission" date="2014-09" db="EMBL/GenBank/DDBJ databases">
        <authorList>
            <person name="Magalhaes I.L.F."/>
            <person name="Oliveira U."/>
            <person name="Santos F.R."/>
            <person name="Vidigal T.H.D.A."/>
            <person name="Brescovit A.D."/>
            <person name="Santos A.J."/>
        </authorList>
    </citation>
    <scope>NUCLEOTIDE SEQUENCE</scope>
    <source>
        <tissue evidence="2">Shoot tissue taken approximately 20 cm above the soil surface</tissue>
    </source>
</reference>